<dbReference type="Gene3D" id="3.30.565.10">
    <property type="entry name" value="Histidine kinase-like ATPase, C-terminal domain"/>
    <property type="match status" value="1"/>
</dbReference>
<feature type="transmembrane region" description="Helical" evidence="12">
    <location>
        <begin position="94"/>
        <end position="112"/>
    </location>
</feature>
<dbReference type="InterPro" id="IPR005467">
    <property type="entry name" value="His_kinase_dom"/>
</dbReference>
<dbReference type="InterPro" id="IPR003594">
    <property type="entry name" value="HATPase_dom"/>
</dbReference>
<dbReference type="CDD" id="cd16922">
    <property type="entry name" value="HATPase_EvgS-ArcB-TorS-like"/>
    <property type="match status" value="1"/>
</dbReference>
<dbReference type="SMART" id="SM00387">
    <property type="entry name" value="HATPase_c"/>
    <property type="match status" value="1"/>
</dbReference>
<feature type="transmembrane region" description="Helical" evidence="12">
    <location>
        <begin position="118"/>
        <end position="134"/>
    </location>
</feature>
<comment type="subcellular location">
    <subcellularLocation>
        <location evidence="2">Cell membrane</location>
    </subcellularLocation>
</comment>
<keyword evidence="10" id="KW-0902">Two-component regulatory system</keyword>
<feature type="transmembrane region" description="Helical" evidence="12">
    <location>
        <begin position="67"/>
        <end position="87"/>
    </location>
</feature>
<dbReference type="PANTHER" id="PTHR43711">
    <property type="entry name" value="TWO-COMPONENT HISTIDINE KINASE"/>
    <property type="match status" value="1"/>
</dbReference>
<gene>
    <name evidence="14" type="ORF">C5750_23455</name>
</gene>
<evidence type="ECO:0000259" key="13">
    <source>
        <dbReference type="PROSITE" id="PS50109"/>
    </source>
</evidence>
<dbReference type="Pfam" id="PF00512">
    <property type="entry name" value="HisKA"/>
    <property type="match status" value="1"/>
</dbReference>
<proteinExistence type="predicted"/>
<keyword evidence="7" id="KW-0547">Nucleotide-binding</keyword>
<sequence length="603" mass="63475">MPIHSVTLPRIADAYRRHCKRWVSTSVAGAAERDRDARMAGAFLVMPFLLAVALAASHSLFSEAGGMLSLGVGVFALPMIFCGTLSLVRNAARLGLAALASYGAAIALIAVMAPSANLLLWIMGAAIPLEAWFVMRSQKALALSGGIAAAVLAVLLGVSVWMGGNVTLTAFSLLASLAYGATLLVRSAGALVARGQEARRDDRVADLESAVDGVVIGLGRDGMITALSCKAQEHFGVARGLLIGTALVERVHVSDRVHFLAFLSDLRSGTAATAAEIKLRCVAPGDAAKPAHTVRFATYRLSGVPQSRDNGLVVVATDISNAVADRFALDAARTQVEAAEVTKGRFLASVSHELRTPLNSIIGFSDVLLQEICGKLPDARQREYVELVHQSGTHLLSVVNAILDVSKIEAGTYPIMAEPFAFKDAVTMVHDMMAHQASQKNVTLCDRVSRNIGTVVADQRAIQQVLINLVSNAVKFTESGGVVTIDAGLHGDMLAFSVSDTGIGIAEADLQTLGQPFRQVQNDYTRRHEGTGLGLATVKGLIGLHGGQMDIRSRPSEGTVVNVLIPLAGPRIEPVPAEPVNIVEFRADGDSEGGSHAQARKSA</sequence>
<dbReference type="InterPro" id="IPR004358">
    <property type="entry name" value="Sig_transdc_His_kin-like_C"/>
</dbReference>
<name>A0A2S9JBR9_9HYPH</name>
<dbReference type="InterPro" id="IPR003661">
    <property type="entry name" value="HisK_dim/P_dom"/>
</dbReference>
<keyword evidence="11 12" id="KW-0472">Membrane</keyword>
<feature type="domain" description="Histidine kinase" evidence="13">
    <location>
        <begin position="349"/>
        <end position="569"/>
    </location>
</feature>
<evidence type="ECO:0000256" key="1">
    <source>
        <dbReference type="ARBA" id="ARBA00000085"/>
    </source>
</evidence>
<feature type="transmembrane region" description="Helical" evidence="12">
    <location>
        <begin position="42"/>
        <end position="61"/>
    </location>
</feature>
<accession>A0A2S9JBR9</accession>
<dbReference type="GO" id="GO:0005524">
    <property type="term" value="F:ATP binding"/>
    <property type="evidence" value="ECO:0007669"/>
    <property type="project" value="UniProtKB-KW"/>
</dbReference>
<dbReference type="EC" id="2.7.13.3" evidence="3"/>
<dbReference type="GO" id="GO:0005886">
    <property type="term" value="C:plasma membrane"/>
    <property type="evidence" value="ECO:0007669"/>
    <property type="project" value="UniProtKB-SubCell"/>
</dbReference>
<dbReference type="CDD" id="cd00082">
    <property type="entry name" value="HisKA"/>
    <property type="match status" value="1"/>
</dbReference>
<evidence type="ECO:0000256" key="5">
    <source>
        <dbReference type="ARBA" id="ARBA00022553"/>
    </source>
</evidence>
<keyword evidence="5" id="KW-0597">Phosphoprotein</keyword>
<dbReference type="PROSITE" id="PS50109">
    <property type="entry name" value="HIS_KIN"/>
    <property type="match status" value="1"/>
</dbReference>
<keyword evidence="6" id="KW-0808">Transferase</keyword>
<dbReference type="InterPro" id="IPR000014">
    <property type="entry name" value="PAS"/>
</dbReference>
<keyword evidence="4" id="KW-1003">Cell membrane</keyword>
<evidence type="ECO:0000256" key="10">
    <source>
        <dbReference type="ARBA" id="ARBA00023012"/>
    </source>
</evidence>
<evidence type="ECO:0000256" key="4">
    <source>
        <dbReference type="ARBA" id="ARBA00022475"/>
    </source>
</evidence>
<dbReference type="InterPro" id="IPR050736">
    <property type="entry name" value="Sensor_HK_Regulatory"/>
</dbReference>
<keyword evidence="9" id="KW-0067">ATP-binding</keyword>
<evidence type="ECO:0000256" key="6">
    <source>
        <dbReference type="ARBA" id="ARBA00022679"/>
    </source>
</evidence>
<evidence type="ECO:0000256" key="8">
    <source>
        <dbReference type="ARBA" id="ARBA00022777"/>
    </source>
</evidence>
<dbReference type="SUPFAM" id="SSF55874">
    <property type="entry name" value="ATPase domain of HSP90 chaperone/DNA topoisomerase II/histidine kinase"/>
    <property type="match status" value="1"/>
</dbReference>
<dbReference type="OrthoDB" id="9813151at2"/>
<organism evidence="14 15">
    <name type="scientific">Phyllobacterium myrsinacearum</name>
    <dbReference type="NCBI Taxonomy" id="28101"/>
    <lineage>
        <taxon>Bacteria</taxon>
        <taxon>Pseudomonadati</taxon>
        <taxon>Pseudomonadota</taxon>
        <taxon>Alphaproteobacteria</taxon>
        <taxon>Hyphomicrobiales</taxon>
        <taxon>Phyllobacteriaceae</taxon>
        <taxon>Phyllobacterium</taxon>
    </lineage>
</organism>
<dbReference type="Pfam" id="PF02518">
    <property type="entry name" value="HATPase_c"/>
    <property type="match status" value="1"/>
</dbReference>
<dbReference type="AlphaFoldDB" id="A0A2S9JBR9"/>
<keyword evidence="12" id="KW-0812">Transmembrane</keyword>
<dbReference type="EMBL" id="PVBT01000008">
    <property type="protein sequence ID" value="PRD50269.1"/>
    <property type="molecule type" value="Genomic_DNA"/>
</dbReference>
<dbReference type="FunFam" id="3.30.565.10:FF:000023">
    <property type="entry name" value="PAS domain-containing sensor histidine kinase"/>
    <property type="match status" value="1"/>
</dbReference>
<evidence type="ECO:0000256" key="2">
    <source>
        <dbReference type="ARBA" id="ARBA00004236"/>
    </source>
</evidence>
<dbReference type="CDD" id="cd00130">
    <property type="entry name" value="PAS"/>
    <property type="match status" value="1"/>
</dbReference>
<dbReference type="InterPro" id="IPR036097">
    <property type="entry name" value="HisK_dim/P_sf"/>
</dbReference>
<comment type="caution">
    <text evidence="14">The sequence shown here is derived from an EMBL/GenBank/DDBJ whole genome shotgun (WGS) entry which is preliminary data.</text>
</comment>
<dbReference type="PRINTS" id="PR00344">
    <property type="entry name" value="BCTRLSENSOR"/>
</dbReference>
<dbReference type="SMART" id="SM00388">
    <property type="entry name" value="HisKA"/>
    <property type="match status" value="1"/>
</dbReference>
<dbReference type="GO" id="GO:0000155">
    <property type="term" value="F:phosphorelay sensor kinase activity"/>
    <property type="evidence" value="ECO:0007669"/>
    <property type="project" value="InterPro"/>
</dbReference>
<keyword evidence="15" id="KW-1185">Reference proteome</keyword>
<dbReference type="SUPFAM" id="SSF47384">
    <property type="entry name" value="Homodimeric domain of signal transducing histidine kinase"/>
    <property type="match status" value="1"/>
</dbReference>
<evidence type="ECO:0000313" key="14">
    <source>
        <dbReference type="EMBL" id="PRD50269.1"/>
    </source>
</evidence>
<feature type="transmembrane region" description="Helical" evidence="12">
    <location>
        <begin position="141"/>
        <end position="162"/>
    </location>
</feature>
<protein>
    <recommendedName>
        <fullName evidence="3">histidine kinase</fullName>
        <ecNumber evidence="3">2.7.13.3</ecNumber>
    </recommendedName>
</protein>
<dbReference type="Gene3D" id="1.10.287.130">
    <property type="match status" value="1"/>
</dbReference>
<dbReference type="Proteomes" id="UP000238563">
    <property type="component" value="Unassembled WGS sequence"/>
</dbReference>
<evidence type="ECO:0000256" key="11">
    <source>
        <dbReference type="ARBA" id="ARBA00023136"/>
    </source>
</evidence>
<evidence type="ECO:0000313" key="15">
    <source>
        <dbReference type="Proteomes" id="UP000238563"/>
    </source>
</evidence>
<evidence type="ECO:0000256" key="12">
    <source>
        <dbReference type="SAM" id="Phobius"/>
    </source>
</evidence>
<evidence type="ECO:0000256" key="7">
    <source>
        <dbReference type="ARBA" id="ARBA00022741"/>
    </source>
</evidence>
<keyword evidence="12" id="KW-1133">Transmembrane helix</keyword>
<reference evidence="14 15" key="1">
    <citation type="submission" date="2018-02" db="EMBL/GenBank/DDBJ databases">
        <title>The draft genome of Phyllobacterium myrsinacearum DSM5892.</title>
        <authorList>
            <person name="Li L."/>
            <person name="Liu L."/>
            <person name="Zhang X."/>
            <person name="Wang T."/>
        </authorList>
    </citation>
    <scope>NUCLEOTIDE SEQUENCE [LARGE SCALE GENOMIC DNA]</scope>
    <source>
        <strain evidence="14 15">DSM 5892</strain>
    </source>
</reference>
<dbReference type="InterPro" id="IPR036890">
    <property type="entry name" value="HATPase_C_sf"/>
</dbReference>
<keyword evidence="8 14" id="KW-0418">Kinase</keyword>
<evidence type="ECO:0000256" key="9">
    <source>
        <dbReference type="ARBA" id="ARBA00022840"/>
    </source>
</evidence>
<dbReference type="PANTHER" id="PTHR43711:SF26">
    <property type="entry name" value="SENSOR HISTIDINE KINASE RCSC"/>
    <property type="match status" value="1"/>
</dbReference>
<dbReference type="RefSeq" id="WP_105737301.1">
    <property type="nucleotide sequence ID" value="NZ_PVBT01000008.1"/>
</dbReference>
<evidence type="ECO:0000256" key="3">
    <source>
        <dbReference type="ARBA" id="ARBA00012438"/>
    </source>
</evidence>
<comment type="catalytic activity">
    <reaction evidence="1">
        <text>ATP + protein L-histidine = ADP + protein N-phospho-L-histidine.</text>
        <dbReference type="EC" id="2.7.13.3"/>
    </reaction>
</comment>